<accession>A0A1Y0ENM8</accession>
<dbReference type="EMBL" id="CP021455">
    <property type="protein sequence ID" value="ARU05021.1"/>
    <property type="molecule type" value="Genomic_DNA"/>
</dbReference>
<proteinExistence type="predicted"/>
<sequence>MARQRSALQAIALRELTATGLWTGQRLELHALSVTAADAKLQGSGQFDPQRRGGAAKLDLSLPGVRLTAHGDLYERTGQGQLNATVSDLARTQTWLARLPGMPTAVVDARAQGQADLALTWRGGWALPTVDAQLKAPTLTWQPPGDAQALGVRQLQLALQGGLDQATLSLSGQALQGERSAQLDLHAQGGRSTPQAPLAHANWRLQLNRLAIDLRDPQLGAGRWRAQLAQPVNGEWRAAQGRQTAALTVASGELSLTSPEPARTARVLWDPVRWQPGQLSTAGRIVGLPMAWAEAVAGDAMRQAGVSGDVVFNGQWNAQLGQQLKLEASLTRTQGDLTVIRKDAATGIESRIAAGLREARLGLRNDGERVNAQLRWDSAQLGTATGDLATRLAASRGADGQTQWTLPDTAPLDGQLKLQLPRVNAWSILAPPGWRLHGSVNADVKIAGTLGAPLVTGNLGADDLAMRSVVDGLEFGRGRLRARLAGQKLLLDEFSLRGAGDQGGRLLATGEAGLVDGAPQASLAIQLQRLRASIRADRQVTVSGQVDASLNGKLTRVTGQLGVDHALILLPEDSAPTLGSDVVVRGAKDIATRRRDEPLGNSNMATAAASESPAKPANTDLQVQADVKLNLGDDFRLRGMGIDTKLKGELTLAANGPLTAMPRLTGDVRTEGGTFKAYNQNLTIQRGLIRFSGAIDNPTLDIRALRPNYASEQRVGVQVQGTALLPVVTLYSNPSLSDTEALAWLLLGRAAPDTGAEAAMLQSAAMAVLGGKSGTSLASRFGLDELSFGSGNGSTSDASVTLGKRLSDNLYASYERSLSGVTGTLMIYLELSRRWTVRGQAGEDSAIDLLFRLSYD</sequence>
<dbReference type="GO" id="GO:0009306">
    <property type="term" value="P:protein secretion"/>
    <property type="evidence" value="ECO:0007669"/>
    <property type="project" value="InterPro"/>
</dbReference>
<dbReference type="GO" id="GO:0005886">
    <property type="term" value="C:plasma membrane"/>
    <property type="evidence" value="ECO:0007669"/>
    <property type="project" value="InterPro"/>
</dbReference>
<keyword evidence="3" id="KW-1133">Transmembrane helix</keyword>
<gene>
    <name evidence="7" type="ORF">CCO03_10295</name>
</gene>
<organism evidence="7 8">
    <name type="scientific">Comamonas serinivorans</name>
    <dbReference type="NCBI Taxonomy" id="1082851"/>
    <lineage>
        <taxon>Bacteria</taxon>
        <taxon>Pseudomonadati</taxon>
        <taxon>Pseudomonadota</taxon>
        <taxon>Betaproteobacteria</taxon>
        <taxon>Burkholderiales</taxon>
        <taxon>Comamonadaceae</taxon>
        <taxon>Comamonas</taxon>
    </lineage>
</organism>
<dbReference type="Pfam" id="PF04357">
    <property type="entry name" value="TamB"/>
    <property type="match status" value="1"/>
</dbReference>
<name>A0A1Y0ENM8_9BURK</name>
<protein>
    <recommendedName>
        <fullName evidence="6">Translocation and assembly module TamB C-terminal domain-containing protein</fullName>
    </recommendedName>
</protein>
<dbReference type="KEGG" id="cser:CCO03_10295"/>
<keyword evidence="2" id="KW-0812">Transmembrane</keyword>
<keyword evidence="8" id="KW-1185">Reference proteome</keyword>
<evidence type="ECO:0000256" key="2">
    <source>
        <dbReference type="ARBA" id="ARBA00022692"/>
    </source>
</evidence>
<feature type="domain" description="Translocation and assembly module TamB C-terminal" evidence="6">
    <location>
        <begin position="500"/>
        <end position="855"/>
    </location>
</feature>
<comment type="subcellular location">
    <subcellularLocation>
        <location evidence="1">Membrane</location>
        <topology evidence="1">Single-pass membrane protein</topology>
    </subcellularLocation>
</comment>
<dbReference type="OrthoDB" id="5288149at2"/>
<feature type="region of interest" description="Disordered" evidence="5">
    <location>
        <begin position="593"/>
        <end position="617"/>
    </location>
</feature>
<dbReference type="InterPro" id="IPR007452">
    <property type="entry name" value="TamB_C"/>
</dbReference>
<dbReference type="PANTHER" id="PTHR36985:SF1">
    <property type="entry name" value="TRANSLOCATION AND ASSEMBLY MODULE SUBUNIT TAMB"/>
    <property type="match status" value="1"/>
</dbReference>
<evidence type="ECO:0000313" key="8">
    <source>
        <dbReference type="Proteomes" id="UP000196138"/>
    </source>
</evidence>
<dbReference type="AlphaFoldDB" id="A0A1Y0ENM8"/>
<evidence type="ECO:0000256" key="1">
    <source>
        <dbReference type="ARBA" id="ARBA00004167"/>
    </source>
</evidence>
<evidence type="ECO:0000256" key="3">
    <source>
        <dbReference type="ARBA" id="ARBA00022989"/>
    </source>
</evidence>
<keyword evidence="4" id="KW-0472">Membrane</keyword>
<dbReference type="PANTHER" id="PTHR36985">
    <property type="entry name" value="TRANSLOCATION AND ASSEMBLY MODULE SUBUNIT TAMB"/>
    <property type="match status" value="1"/>
</dbReference>
<evidence type="ECO:0000256" key="4">
    <source>
        <dbReference type="ARBA" id="ARBA00023136"/>
    </source>
</evidence>
<evidence type="ECO:0000256" key="5">
    <source>
        <dbReference type="SAM" id="MobiDB-lite"/>
    </source>
</evidence>
<reference evidence="7 8" key="1">
    <citation type="submission" date="2017-05" db="EMBL/GenBank/DDBJ databases">
        <authorList>
            <person name="Song R."/>
            <person name="Chenine A.L."/>
            <person name="Ruprecht R.M."/>
        </authorList>
    </citation>
    <scope>NUCLEOTIDE SEQUENCE [LARGE SCALE GENOMIC DNA]</scope>
    <source>
        <strain evidence="7 8">DSM 26136</strain>
    </source>
</reference>
<evidence type="ECO:0000313" key="7">
    <source>
        <dbReference type="EMBL" id="ARU05021.1"/>
    </source>
</evidence>
<dbReference type="Proteomes" id="UP000196138">
    <property type="component" value="Chromosome"/>
</dbReference>
<evidence type="ECO:0000259" key="6">
    <source>
        <dbReference type="Pfam" id="PF04357"/>
    </source>
</evidence>